<dbReference type="GO" id="GO:0003700">
    <property type="term" value="F:DNA-binding transcription factor activity"/>
    <property type="evidence" value="ECO:0007669"/>
    <property type="project" value="InterPro"/>
</dbReference>
<evidence type="ECO:0000256" key="5">
    <source>
        <dbReference type="SAM" id="Phobius"/>
    </source>
</evidence>
<evidence type="ECO:0000259" key="6">
    <source>
        <dbReference type="PROSITE" id="PS01124"/>
    </source>
</evidence>
<dbReference type="Proteomes" id="UP000198767">
    <property type="component" value="Unassembled WGS sequence"/>
</dbReference>
<protein>
    <submittedName>
        <fullName evidence="7">Transcriptional regulator, AraC family</fullName>
    </submittedName>
</protein>
<keyword evidence="5" id="KW-1133">Transmembrane helix</keyword>
<dbReference type="AlphaFoldDB" id="A0A1G5QH12"/>
<dbReference type="SMART" id="SM00342">
    <property type="entry name" value="HTH_ARAC"/>
    <property type="match status" value="1"/>
</dbReference>
<feature type="transmembrane region" description="Helical" evidence="5">
    <location>
        <begin position="115"/>
        <end position="132"/>
    </location>
</feature>
<name>A0A1G5QH12_9RHOB</name>
<feature type="transmembrane region" description="Helical" evidence="5">
    <location>
        <begin position="58"/>
        <end position="80"/>
    </location>
</feature>
<keyword evidence="8" id="KW-1185">Reference proteome</keyword>
<keyword evidence="5" id="KW-0472">Membrane</keyword>
<dbReference type="STRING" id="1156985.SAMN04488118_104188"/>
<proteinExistence type="predicted"/>
<keyword evidence="1" id="KW-0805">Transcription regulation</keyword>
<dbReference type="EMBL" id="FMWG01000004">
    <property type="protein sequence ID" value="SCZ61017.1"/>
    <property type="molecule type" value="Genomic_DNA"/>
</dbReference>
<organism evidence="7 8">
    <name type="scientific">Epibacterium ulvae</name>
    <dbReference type="NCBI Taxonomy" id="1156985"/>
    <lineage>
        <taxon>Bacteria</taxon>
        <taxon>Pseudomonadati</taxon>
        <taxon>Pseudomonadota</taxon>
        <taxon>Alphaproteobacteria</taxon>
        <taxon>Rhodobacterales</taxon>
        <taxon>Roseobacteraceae</taxon>
        <taxon>Epibacterium</taxon>
    </lineage>
</organism>
<feature type="transmembrane region" description="Helical" evidence="5">
    <location>
        <begin position="32"/>
        <end position="51"/>
    </location>
</feature>
<dbReference type="InterPro" id="IPR009057">
    <property type="entry name" value="Homeodomain-like_sf"/>
</dbReference>
<keyword evidence="3" id="KW-0804">Transcription</keyword>
<feature type="domain" description="HTH araC/xylS-type" evidence="6">
    <location>
        <begin position="253"/>
        <end position="357"/>
    </location>
</feature>
<reference evidence="7 8" key="1">
    <citation type="submission" date="2016-10" db="EMBL/GenBank/DDBJ databases">
        <authorList>
            <person name="de Groot N.N."/>
        </authorList>
    </citation>
    <scope>NUCLEOTIDE SEQUENCE [LARGE SCALE GENOMIC DNA]</scope>
    <source>
        <strain evidence="7 8">U95</strain>
    </source>
</reference>
<gene>
    <name evidence="7" type="ORF">SAMN04488118_104188</name>
</gene>
<dbReference type="SUPFAM" id="SSF46689">
    <property type="entry name" value="Homeodomain-like"/>
    <property type="match status" value="1"/>
</dbReference>
<sequence length="371" mass="41232">MNAENCVFLRPVFGIQVVTIRFLDHSRGMPMLPIPAFVALVLSYLALRAFLSEGRPFLVLFLVSCAIQSVLVTLVNGYNIGELRPLLPVSATMVPPLAWITFQDALVSRRQSHRFVWQIAAPVFTLFCRVFAPETIDIIVPLVFLGYGCAILLQVQNASDMPLARLEAGRVPAVLWQGLGWALVGSALCDVLITLAFLTGNDSWIGWLITLSSSLVLLLLGMLSGSPSAMSPTEEVAQTVLPPLPEDTEKEDREIVKKLEALLARDALHLDPNLTLLRLARRLQLPEKRLSRAVNRTTDSNVSRYINAWRIRHACTRIEEGASVTEAMLDSGFNTKSNFNREFLRETGLRPSQWQSTRTKTSNITHISKTS</sequence>
<dbReference type="PROSITE" id="PS01124">
    <property type="entry name" value="HTH_ARAC_FAMILY_2"/>
    <property type="match status" value="1"/>
</dbReference>
<evidence type="ECO:0000256" key="4">
    <source>
        <dbReference type="SAM" id="MobiDB-lite"/>
    </source>
</evidence>
<feature type="transmembrane region" description="Helical" evidence="5">
    <location>
        <begin position="138"/>
        <end position="155"/>
    </location>
</feature>
<dbReference type="GO" id="GO:0043565">
    <property type="term" value="F:sequence-specific DNA binding"/>
    <property type="evidence" value="ECO:0007669"/>
    <property type="project" value="InterPro"/>
</dbReference>
<dbReference type="Pfam" id="PF12833">
    <property type="entry name" value="HTH_18"/>
    <property type="match status" value="1"/>
</dbReference>
<evidence type="ECO:0000313" key="8">
    <source>
        <dbReference type="Proteomes" id="UP000198767"/>
    </source>
</evidence>
<accession>A0A1G5QH12</accession>
<dbReference type="InterPro" id="IPR018060">
    <property type="entry name" value="HTH_AraC"/>
</dbReference>
<keyword evidence="5" id="KW-0812">Transmembrane</keyword>
<keyword evidence="2" id="KW-0238">DNA-binding</keyword>
<evidence type="ECO:0000256" key="1">
    <source>
        <dbReference type="ARBA" id="ARBA00023015"/>
    </source>
</evidence>
<feature type="region of interest" description="Disordered" evidence="4">
    <location>
        <begin position="350"/>
        <end position="371"/>
    </location>
</feature>
<feature type="transmembrane region" description="Helical" evidence="5">
    <location>
        <begin position="175"/>
        <end position="198"/>
    </location>
</feature>
<evidence type="ECO:0000313" key="7">
    <source>
        <dbReference type="EMBL" id="SCZ61017.1"/>
    </source>
</evidence>
<dbReference type="Gene3D" id="1.10.10.60">
    <property type="entry name" value="Homeodomain-like"/>
    <property type="match status" value="1"/>
</dbReference>
<evidence type="ECO:0000256" key="2">
    <source>
        <dbReference type="ARBA" id="ARBA00023125"/>
    </source>
</evidence>
<dbReference type="PANTHER" id="PTHR43280:SF29">
    <property type="entry name" value="ARAC-FAMILY TRANSCRIPTIONAL REGULATOR"/>
    <property type="match status" value="1"/>
</dbReference>
<evidence type="ECO:0000256" key="3">
    <source>
        <dbReference type="ARBA" id="ARBA00023163"/>
    </source>
</evidence>
<feature type="transmembrane region" description="Helical" evidence="5">
    <location>
        <begin position="204"/>
        <end position="223"/>
    </location>
</feature>
<dbReference type="PANTHER" id="PTHR43280">
    <property type="entry name" value="ARAC-FAMILY TRANSCRIPTIONAL REGULATOR"/>
    <property type="match status" value="1"/>
</dbReference>